<evidence type="ECO:0000313" key="5">
    <source>
        <dbReference type="EMBL" id="PHT72928.1"/>
    </source>
</evidence>
<comment type="caution">
    <text evidence="5">The sequence shown here is derived from an EMBL/GenBank/DDBJ whole genome shotgun (WGS) entry which is preliminary data.</text>
</comment>
<dbReference type="PANTHER" id="PTHR23155:SF1152">
    <property type="entry name" value="AAA+ ATPASE DOMAIN-CONTAINING PROTEIN"/>
    <property type="match status" value="1"/>
</dbReference>
<dbReference type="GO" id="GO:0043531">
    <property type="term" value="F:ADP binding"/>
    <property type="evidence" value="ECO:0007669"/>
    <property type="project" value="InterPro"/>
</dbReference>
<dbReference type="AlphaFoldDB" id="A0A2G2YT36"/>
<name>A0A2G2YT36_CAPAN</name>
<keyword evidence="6" id="KW-1185">Reference proteome</keyword>
<sequence length="441" mass="50628">MVYAAITSLMSTIQQSMQVTGLSLQVFYEEIESMRAILEKLCYITGWTDSKMKKWMAVKNRLNNIQHLKEQTLTLPSASQHAFESENVMVGHENTFEIMQDRLARGGMELEVVTIVDMGGIGAWDDIKLCFPDCDNGSRILLTTRNVEVGEYASTGRSLISIQRLRFDGKIESYGMHDVTRERCLKEARNLNFVSIVREKSDQHPYAQFMQCFFKSRGRTGIHNEEELSRCRNYEAHSIILFGQFQCSVPELPFKLVRVLDLSSISCPTFPIGILHLIHLRYLALCVYPRLEKYLGSEVEVCSSIIDIPPLISSLCYLQNFTLYFPYSFSNRKYPFTLPLEILAMPQLRLFPNLKKLQICGVGEDFYSRKDLYDFRYLDQLEELQFNLIDTFPACFLENISPSGSTLQDPPRFWKKMLGSSPAISVPPLLLPPPDAFPQKH</sequence>
<keyword evidence="2" id="KW-0175">Coiled coil</keyword>
<dbReference type="SUPFAM" id="SSF52058">
    <property type="entry name" value="L domain-like"/>
    <property type="match status" value="1"/>
</dbReference>
<gene>
    <name evidence="5" type="ORF">T459_23713</name>
</gene>
<dbReference type="InterPro" id="IPR002182">
    <property type="entry name" value="NB-ARC"/>
</dbReference>
<protein>
    <recommendedName>
        <fullName evidence="4">NB-ARC domain-containing protein</fullName>
    </recommendedName>
</protein>
<accession>A0A2G2YT36</accession>
<dbReference type="GO" id="GO:0016020">
    <property type="term" value="C:membrane"/>
    <property type="evidence" value="ECO:0007669"/>
    <property type="project" value="UniProtKB-SubCell"/>
</dbReference>
<proteinExistence type="predicted"/>
<dbReference type="Gramene" id="PHT72928">
    <property type="protein sequence ID" value="PHT72928"/>
    <property type="gene ID" value="T459_23713"/>
</dbReference>
<organism evidence="5 6">
    <name type="scientific">Capsicum annuum</name>
    <name type="common">Capsicum pepper</name>
    <dbReference type="NCBI Taxonomy" id="4072"/>
    <lineage>
        <taxon>Eukaryota</taxon>
        <taxon>Viridiplantae</taxon>
        <taxon>Streptophyta</taxon>
        <taxon>Embryophyta</taxon>
        <taxon>Tracheophyta</taxon>
        <taxon>Spermatophyta</taxon>
        <taxon>Magnoliopsida</taxon>
        <taxon>eudicotyledons</taxon>
        <taxon>Gunneridae</taxon>
        <taxon>Pentapetalae</taxon>
        <taxon>asterids</taxon>
        <taxon>lamiids</taxon>
        <taxon>Solanales</taxon>
        <taxon>Solanaceae</taxon>
        <taxon>Solanoideae</taxon>
        <taxon>Capsiceae</taxon>
        <taxon>Capsicum</taxon>
    </lineage>
</organism>
<dbReference type="GO" id="GO:0005737">
    <property type="term" value="C:cytoplasm"/>
    <property type="evidence" value="ECO:0007669"/>
    <property type="project" value="UniProtKB-SubCell"/>
</dbReference>
<dbReference type="InterPro" id="IPR044974">
    <property type="entry name" value="Disease_R_plants"/>
</dbReference>
<dbReference type="GO" id="GO:0035556">
    <property type="term" value="P:intracellular signal transduction"/>
    <property type="evidence" value="ECO:0000318"/>
    <property type="project" value="GO_Central"/>
</dbReference>
<dbReference type="EMBL" id="AYRZ02000009">
    <property type="protein sequence ID" value="PHT72928.1"/>
    <property type="molecule type" value="Genomic_DNA"/>
</dbReference>
<dbReference type="Gene3D" id="1.20.5.4130">
    <property type="match status" value="1"/>
</dbReference>
<comment type="subcellular location">
    <subcellularLocation>
        <location evidence="1">Membrane</location>
        <topology evidence="1">Peripheral membrane protein</topology>
    </subcellularLocation>
</comment>
<dbReference type="Pfam" id="PF00931">
    <property type="entry name" value="NB-ARC"/>
    <property type="match status" value="1"/>
</dbReference>
<evidence type="ECO:0000256" key="2">
    <source>
        <dbReference type="ARBA" id="ARBA00023054"/>
    </source>
</evidence>
<evidence type="ECO:0000313" key="6">
    <source>
        <dbReference type="Proteomes" id="UP000222542"/>
    </source>
</evidence>
<keyword evidence="3" id="KW-0472">Membrane</keyword>
<dbReference type="GO" id="GO:0005524">
    <property type="term" value="F:ATP binding"/>
    <property type="evidence" value="ECO:0007669"/>
    <property type="project" value="UniProtKB-KW"/>
</dbReference>
<feature type="domain" description="NB-ARC" evidence="4">
    <location>
        <begin position="123"/>
        <end position="165"/>
    </location>
</feature>
<evidence type="ECO:0000259" key="4">
    <source>
        <dbReference type="Pfam" id="PF00931"/>
    </source>
</evidence>
<evidence type="ECO:0000256" key="1">
    <source>
        <dbReference type="ARBA" id="ARBA00004170"/>
    </source>
</evidence>
<dbReference type="PANTHER" id="PTHR23155">
    <property type="entry name" value="DISEASE RESISTANCE PROTEIN RP"/>
    <property type="match status" value="1"/>
</dbReference>
<evidence type="ECO:0000256" key="3">
    <source>
        <dbReference type="ARBA" id="ARBA00023136"/>
    </source>
</evidence>
<dbReference type="Proteomes" id="UP000222542">
    <property type="component" value="Unassembled WGS sequence"/>
</dbReference>
<reference evidence="5 6" key="2">
    <citation type="journal article" date="2017" name="Genome Biol.">
        <title>New reference genome sequences of hot pepper reveal the massive evolution of plant disease-resistance genes by retroduplication.</title>
        <authorList>
            <person name="Kim S."/>
            <person name="Park J."/>
            <person name="Yeom S.I."/>
            <person name="Kim Y.M."/>
            <person name="Seo E."/>
            <person name="Kim K.T."/>
            <person name="Kim M.S."/>
            <person name="Lee J.M."/>
            <person name="Cheong K."/>
            <person name="Shin H.S."/>
            <person name="Kim S.B."/>
            <person name="Han K."/>
            <person name="Lee J."/>
            <person name="Park M."/>
            <person name="Lee H.A."/>
            <person name="Lee H.Y."/>
            <person name="Lee Y."/>
            <person name="Oh S."/>
            <person name="Lee J.H."/>
            <person name="Choi E."/>
            <person name="Choi E."/>
            <person name="Lee S.E."/>
            <person name="Jeon J."/>
            <person name="Kim H."/>
            <person name="Choi G."/>
            <person name="Song H."/>
            <person name="Lee J."/>
            <person name="Lee S.C."/>
            <person name="Kwon J.K."/>
            <person name="Lee H.Y."/>
            <person name="Koo N."/>
            <person name="Hong Y."/>
            <person name="Kim R.W."/>
            <person name="Kang W.H."/>
            <person name="Huh J.H."/>
            <person name="Kang B.C."/>
            <person name="Yang T.J."/>
            <person name="Lee Y.H."/>
            <person name="Bennetzen J.L."/>
            <person name="Choi D."/>
        </authorList>
    </citation>
    <scope>NUCLEOTIDE SEQUENCE [LARGE SCALE GENOMIC DNA]</scope>
    <source>
        <strain evidence="6">cv. CM334</strain>
    </source>
</reference>
<dbReference type="GO" id="GO:0006952">
    <property type="term" value="P:defense response"/>
    <property type="evidence" value="ECO:0007669"/>
    <property type="project" value="InterPro"/>
</dbReference>
<reference evidence="5 6" key="1">
    <citation type="journal article" date="2014" name="Nat. Genet.">
        <title>Genome sequence of the hot pepper provides insights into the evolution of pungency in Capsicum species.</title>
        <authorList>
            <person name="Kim S."/>
            <person name="Park M."/>
            <person name="Yeom S.I."/>
            <person name="Kim Y.M."/>
            <person name="Lee J.M."/>
            <person name="Lee H.A."/>
            <person name="Seo E."/>
            <person name="Choi J."/>
            <person name="Cheong K."/>
            <person name="Kim K.T."/>
            <person name="Jung K."/>
            <person name="Lee G.W."/>
            <person name="Oh S.K."/>
            <person name="Bae C."/>
            <person name="Kim S.B."/>
            <person name="Lee H.Y."/>
            <person name="Kim S.Y."/>
            <person name="Kim M.S."/>
            <person name="Kang B.C."/>
            <person name="Jo Y.D."/>
            <person name="Yang H.B."/>
            <person name="Jeong H.J."/>
            <person name="Kang W.H."/>
            <person name="Kwon J.K."/>
            <person name="Shin C."/>
            <person name="Lim J.Y."/>
            <person name="Park J.H."/>
            <person name="Huh J.H."/>
            <person name="Kim J.S."/>
            <person name="Kim B.D."/>
            <person name="Cohen O."/>
            <person name="Paran I."/>
            <person name="Suh M.C."/>
            <person name="Lee S.B."/>
            <person name="Kim Y.K."/>
            <person name="Shin Y."/>
            <person name="Noh S.J."/>
            <person name="Park J."/>
            <person name="Seo Y.S."/>
            <person name="Kwon S.Y."/>
            <person name="Kim H.A."/>
            <person name="Park J.M."/>
            <person name="Kim H.J."/>
            <person name="Choi S.B."/>
            <person name="Bosland P.W."/>
            <person name="Reeves G."/>
            <person name="Jo S.H."/>
            <person name="Lee B.W."/>
            <person name="Cho H.T."/>
            <person name="Choi H.S."/>
            <person name="Lee M.S."/>
            <person name="Yu Y."/>
            <person name="Do Choi Y."/>
            <person name="Park B.S."/>
            <person name="van Deynze A."/>
            <person name="Ashrafi H."/>
            <person name="Hill T."/>
            <person name="Kim W.T."/>
            <person name="Pai H.S."/>
            <person name="Ahn H.K."/>
            <person name="Yeam I."/>
            <person name="Giovannoni J.J."/>
            <person name="Rose J.K."/>
            <person name="Sorensen I."/>
            <person name="Lee S.J."/>
            <person name="Kim R.W."/>
            <person name="Choi I.Y."/>
            <person name="Choi B.S."/>
            <person name="Lim J.S."/>
            <person name="Lee Y.H."/>
            <person name="Choi D."/>
        </authorList>
    </citation>
    <scope>NUCLEOTIDE SEQUENCE [LARGE SCALE GENOMIC DNA]</scope>
    <source>
        <strain evidence="6">cv. CM334</strain>
    </source>
</reference>